<dbReference type="Proteomes" id="UP000805193">
    <property type="component" value="Unassembled WGS sequence"/>
</dbReference>
<proteinExistence type="predicted"/>
<keyword evidence="2" id="KW-1185">Reference proteome</keyword>
<gene>
    <name evidence="1" type="ORF">HPB47_020928</name>
</gene>
<dbReference type="EMBL" id="JABSTQ010009160">
    <property type="protein sequence ID" value="KAG0432348.1"/>
    <property type="molecule type" value="Genomic_DNA"/>
</dbReference>
<evidence type="ECO:0000313" key="2">
    <source>
        <dbReference type="Proteomes" id="UP000805193"/>
    </source>
</evidence>
<evidence type="ECO:0000313" key="1">
    <source>
        <dbReference type="EMBL" id="KAG0432348.1"/>
    </source>
</evidence>
<organism evidence="1 2">
    <name type="scientific">Ixodes persulcatus</name>
    <name type="common">Taiga tick</name>
    <dbReference type="NCBI Taxonomy" id="34615"/>
    <lineage>
        <taxon>Eukaryota</taxon>
        <taxon>Metazoa</taxon>
        <taxon>Ecdysozoa</taxon>
        <taxon>Arthropoda</taxon>
        <taxon>Chelicerata</taxon>
        <taxon>Arachnida</taxon>
        <taxon>Acari</taxon>
        <taxon>Parasitiformes</taxon>
        <taxon>Ixodida</taxon>
        <taxon>Ixodoidea</taxon>
        <taxon>Ixodidae</taxon>
        <taxon>Ixodinae</taxon>
        <taxon>Ixodes</taxon>
    </lineage>
</organism>
<name>A0AC60QE10_IXOPE</name>
<accession>A0AC60QE10</accession>
<sequence length="84" mass="8968">MTGFWAGWFQSERPSARGSRQDGGGGGLHLGNAAAPRRRHASAREGGRVREKPDSSLSRFHVDGCRCMTRGAAEHSCGSTEIAL</sequence>
<reference evidence="1 2" key="1">
    <citation type="journal article" date="2020" name="Cell">
        <title>Large-Scale Comparative Analyses of Tick Genomes Elucidate Their Genetic Diversity and Vector Capacities.</title>
        <authorList>
            <consortium name="Tick Genome and Microbiome Consortium (TIGMIC)"/>
            <person name="Jia N."/>
            <person name="Wang J."/>
            <person name="Shi W."/>
            <person name="Du L."/>
            <person name="Sun Y."/>
            <person name="Zhan W."/>
            <person name="Jiang J.F."/>
            <person name="Wang Q."/>
            <person name="Zhang B."/>
            <person name="Ji P."/>
            <person name="Bell-Sakyi L."/>
            <person name="Cui X.M."/>
            <person name="Yuan T.T."/>
            <person name="Jiang B.G."/>
            <person name="Yang W.F."/>
            <person name="Lam T.T."/>
            <person name="Chang Q.C."/>
            <person name="Ding S.J."/>
            <person name="Wang X.J."/>
            <person name="Zhu J.G."/>
            <person name="Ruan X.D."/>
            <person name="Zhao L."/>
            <person name="Wei J.T."/>
            <person name="Ye R.Z."/>
            <person name="Que T.C."/>
            <person name="Du C.H."/>
            <person name="Zhou Y.H."/>
            <person name="Cheng J.X."/>
            <person name="Dai P.F."/>
            <person name="Guo W.B."/>
            <person name="Han X.H."/>
            <person name="Huang E.J."/>
            <person name="Li L.F."/>
            <person name="Wei W."/>
            <person name="Gao Y.C."/>
            <person name="Liu J.Z."/>
            <person name="Shao H.Z."/>
            <person name="Wang X."/>
            <person name="Wang C.C."/>
            <person name="Yang T.C."/>
            <person name="Huo Q.B."/>
            <person name="Li W."/>
            <person name="Chen H.Y."/>
            <person name="Chen S.E."/>
            <person name="Zhou L.G."/>
            <person name="Ni X.B."/>
            <person name="Tian J.H."/>
            <person name="Sheng Y."/>
            <person name="Liu T."/>
            <person name="Pan Y.S."/>
            <person name="Xia L.Y."/>
            <person name="Li J."/>
            <person name="Zhao F."/>
            <person name="Cao W.C."/>
        </authorList>
    </citation>
    <scope>NUCLEOTIDE SEQUENCE [LARGE SCALE GENOMIC DNA]</scope>
    <source>
        <strain evidence="1">Iper-2018</strain>
    </source>
</reference>
<protein>
    <submittedName>
        <fullName evidence="1">Uncharacterized protein</fullName>
    </submittedName>
</protein>
<comment type="caution">
    <text evidence="1">The sequence shown here is derived from an EMBL/GenBank/DDBJ whole genome shotgun (WGS) entry which is preliminary data.</text>
</comment>